<dbReference type="InterPro" id="IPR018934">
    <property type="entry name" value="RIO_dom"/>
</dbReference>
<dbReference type="InterPro" id="IPR029063">
    <property type="entry name" value="SAM-dependent_MTases_sf"/>
</dbReference>
<dbReference type="EC" id="2.7.11.1" evidence="1"/>
<keyword evidence="5" id="KW-0418">Kinase</keyword>
<protein>
    <recommendedName>
        <fullName evidence="1">non-specific serine/threonine protein kinase</fullName>
        <ecNumber evidence="1">2.7.11.1</ecNumber>
    </recommendedName>
</protein>
<evidence type="ECO:0000259" key="9">
    <source>
        <dbReference type="Pfam" id="PF01163"/>
    </source>
</evidence>
<dbReference type="EMBL" id="FOJX01000008">
    <property type="protein sequence ID" value="SFB05260.1"/>
    <property type="molecule type" value="Genomic_DNA"/>
</dbReference>
<evidence type="ECO:0000256" key="8">
    <source>
        <dbReference type="ARBA" id="ARBA00048679"/>
    </source>
</evidence>
<reference evidence="10 11" key="1">
    <citation type="submission" date="2016-10" db="EMBL/GenBank/DDBJ databases">
        <authorList>
            <person name="de Groot N.N."/>
        </authorList>
    </citation>
    <scope>NUCLEOTIDE SEQUENCE [LARGE SCALE GENOMIC DNA]</scope>
    <source>
        <strain evidence="10 11">L14</strain>
    </source>
</reference>
<dbReference type="InterPro" id="IPR011009">
    <property type="entry name" value="Kinase-like_dom_sf"/>
</dbReference>
<dbReference type="SUPFAM" id="SSF53335">
    <property type="entry name" value="S-adenosyl-L-methionine-dependent methyltransferases"/>
    <property type="match status" value="1"/>
</dbReference>
<dbReference type="RefSeq" id="WP_074816060.1">
    <property type="nucleotide sequence ID" value="NZ_FOJX01000008.1"/>
</dbReference>
<evidence type="ECO:0000256" key="7">
    <source>
        <dbReference type="ARBA" id="ARBA00047899"/>
    </source>
</evidence>
<keyword evidence="6" id="KW-0067">ATP-binding</keyword>
<keyword evidence="3 10" id="KW-0808">Transferase</keyword>
<evidence type="ECO:0000256" key="3">
    <source>
        <dbReference type="ARBA" id="ARBA00022679"/>
    </source>
</evidence>
<evidence type="ECO:0000256" key="1">
    <source>
        <dbReference type="ARBA" id="ARBA00012513"/>
    </source>
</evidence>
<dbReference type="Gene3D" id="1.10.510.10">
    <property type="entry name" value="Transferase(Phosphotransferase) domain 1"/>
    <property type="match status" value="1"/>
</dbReference>
<feature type="domain" description="RIO-type" evidence="9">
    <location>
        <begin position="77"/>
        <end position="186"/>
    </location>
</feature>
<dbReference type="Gene3D" id="3.40.50.150">
    <property type="entry name" value="Vaccinia Virus protein VP39"/>
    <property type="match status" value="1"/>
</dbReference>
<dbReference type="AlphaFoldDB" id="A0A1I0XY85"/>
<name>A0A1I0XY85_SELRU</name>
<comment type="catalytic activity">
    <reaction evidence="8">
        <text>L-seryl-[protein] + ATP = O-phospho-L-seryl-[protein] + ADP + H(+)</text>
        <dbReference type="Rhea" id="RHEA:17989"/>
        <dbReference type="Rhea" id="RHEA-COMP:9863"/>
        <dbReference type="Rhea" id="RHEA-COMP:11604"/>
        <dbReference type="ChEBI" id="CHEBI:15378"/>
        <dbReference type="ChEBI" id="CHEBI:29999"/>
        <dbReference type="ChEBI" id="CHEBI:30616"/>
        <dbReference type="ChEBI" id="CHEBI:83421"/>
        <dbReference type="ChEBI" id="CHEBI:456216"/>
        <dbReference type="EC" id="2.7.11.1"/>
    </reaction>
</comment>
<keyword evidence="2" id="KW-0723">Serine/threonine-protein kinase</keyword>
<evidence type="ECO:0000313" key="10">
    <source>
        <dbReference type="EMBL" id="SFB05260.1"/>
    </source>
</evidence>
<sequence length="491" mass="57125">MQFNSEALKAKEKYLDKINYQLNIVEKVIERNLGKKCNFYERKRIWCGGGGSLFIIEGDSKIFLKIKHKAVTVESKLEEETGYIKDSCIEHEKKMLELADKAGVHIPDVVFFDEESGYQFLATEYVGKSLEETLQDSSLEVVLSLWDDLEKNVRKLFEAGIVHCDIHELNIRCHDGNAVLIDFEEARVLHQDTTFENSLDYIGSNANSSLGDFPLADKQEYTIKYNCLARMKQVFKRYIVPKVIEYTEKCNYDSTNGICIALDHGESDLTYQSIENKWFKIQGQRELKDNRPKLISALISTCFEDRNISFVDVGSNNGLFGREIAKEFNGSVRCIGLEGFHNFNVLAKSLAFLDDCKNVEYYDFVCGDDDLKTLNLDNDCFMSICSVWHHIERKDIFLKQLKNIKLKFVFLEMPSQADCYNGRTWDEETKYIKEQLEFRDEILLEYSHDYNRPIILLSKERIDEKMKKEIKTIAKKICHPKFMDKILAYFN</sequence>
<accession>A0A1I0XY85</accession>
<dbReference type="GO" id="GO:0005524">
    <property type="term" value="F:ATP binding"/>
    <property type="evidence" value="ECO:0007669"/>
    <property type="project" value="UniProtKB-KW"/>
</dbReference>
<evidence type="ECO:0000256" key="4">
    <source>
        <dbReference type="ARBA" id="ARBA00022741"/>
    </source>
</evidence>
<evidence type="ECO:0000256" key="6">
    <source>
        <dbReference type="ARBA" id="ARBA00022840"/>
    </source>
</evidence>
<evidence type="ECO:0000313" key="11">
    <source>
        <dbReference type="Proteomes" id="UP000183843"/>
    </source>
</evidence>
<proteinExistence type="predicted"/>
<keyword evidence="4" id="KW-0547">Nucleotide-binding</keyword>
<evidence type="ECO:0000256" key="5">
    <source>
        <dbReference type="ARBA" id="ARBA00022777"/>
    </source>
</evidence>
<dbReference type="GO" id="GO:0004674">
    <property type="term" value="F:protein serine/threonine kinase activity"/>
    <property type="evidence" value="ECO:0007669"/>
    <property type="project" value="UniProtKB-KW"/>
</dbReference>
<dbReference type="Proteomes" id="UP000183843">
    <property type="component" value="Unassembled WGS sequence"/>
</dbReference>
<comment type="catalytic activity">
    <reaction evidence="7">
        <text>L-threonyl-[protein] + ATP = O-phospho-L-threonyl-[protein] + ADP + H(+)</text>
        <dbReference type="Rhea" id="RHEA:46608"/>
        <dbReference type="Rhea" id="RHEA-COMP:11060"/>
        <dbReference type="Rhea" id="RHEA-COMP:11605"/>
        <dbReference type="ChEBI" id="CHEBI:15378"/>
        <dbReference type="ChEBI" id="CHEBI:30013"/>
        <dbReference type="ChEBI" id="CHEBI:30616"/>
        <dbReference type="ChEBI" id="CHEBI:61977"/>
        <dbReference type="ChEBI" id="CHEBI:456216"/>
        <dbReference type="EC" id="2.7.11.1"/>
    </reaction>
</comment>
<dbReference type="SUPFAM" id="SSF56112">
    <property type="entry name" value="Protein kinase-like (PK-like)"/>
    <property type="match status" value="1"/>
</dbReference>
<evidence type="ECO:0000256" key="2">
    <source>
        <dbReference type="ARBA" id="ARBA00022527"/>
    </source>
</evidence>
<dbReference type="Pfam" id="PF01163">
    <property type="entry name" value="RIO1"/>
    <property type="match status" value="1"/>
</dbReference>
<gene>
    <name evidence="10" type="ORF">SAMN05216587_10818</name>
</gene>
<organism evidence="10 11">
    <name type="scientific">Selenomonas ruminantium</name>
    <dbReference type="NCBI Taxonomy" id="971"/>
    <lineage>
        <taxon>Bacteria</taxon>
        <taxon>Bacillati</taxon>
        <taxon>Bacillota</taxon>
        <taxon>Negativicutes</taxon>
        <taxon>Selenomonadales</taxon>
        <taxon>Selenomonadaceae</taxon>
        <taxon>Selenomonas</taxon>
    </lineage>
</organism>